<dbReference type="InterPro" id="IPR036188">
    <property type="entry name" value="FAD/NAD-bd_sf"/>
</dbReference>
<keyword evidence="8 11" id="KW-0408">Iron</keyword>
<evidence type="ECO:0000256" key="11">
    <source>
        <dbReference type="RuleBase" id="RU366068"/>
    </source>
</evidence>
<reference evidence="15" key="1">
    <citation type="submission" date="2020-11" db="EMBL/GenBank/DDBJ databases">
        <authorList>
            <person name="Tran Van P."/>
        </authorList>
    </citation>
    <scope>NUCLEOTIDE SEQUENCE</scope>
</reference>
<evidence type="ECO:0000256" key="7">
    <source>
        <dbReference type="ARBA" id="ARBA00023002"/>
    </source>
</evidence>
<dbReference type="InterPro" id="IPR023753">
    <property type="entry name" value="FAD/NAD-binding_dom"/>
</dbReference>
<dbReference type="GO" id="GO:0005743">
    <property type="term" value="C:mitochondrial inner membrane"/>
    <property type="evidence" value="ECO:0007669"/>
    <property type="project" value="TreeGrafter"/>
</dbReference>
<dbReference type="AlphaFoldDB" id="A0A7R9KFN6"/>
<evidence type="ECO:0000259" key="13">
    <source>
        <dbReference type="Pfam" id="PF07992"/>
    </source>
</evidence>
<evidence type="ECO:0000259" key="12">
    <source>
        <dbReference type="Pfam" id="PF05187"/>
    </source>
</evidence>
<protein>
    <recommendedName>
        <fullName evidence="11">Electron transfer flavoprotein-ubiquinone oxidoreductase</fullName>
        <shortName evidence="11">ETF-QO</shortName>
        <ecNumber evidence="11">1.5.5.1</ecNumber>
    </recommendedName>
</protein>
<dbReference type="SUPFAM" id="SSF54373">
    <property type="entry name" value="FAD-linked reductases, C-terminal domain"/>
    <property type="match status" value="1"/>
</dbReference>
<comment type="cofactor">
    <cofactor evidence="1 11">
        <name>FAD</name>
        <dbReference type="ChEBI" id="CHEBI:57692"/>
    </cofactor>
</comment>
<keyword evidence="16" id="KW-1185">Reference proteome</keyword>
<evidence type="ECO:0000256" key="2">
    <source>
        <dbReference type="ARBA" id="ARBA00022448"/>
    </source>
</evidence>
<keyword evidence="9 11" id="KW-0411">Iron-sulfur</keyword>
<feature type="domain" description="ETF-QO/FixC ubiquinone-binding" evidence="14">
    <location>
        <begin position="255"/>
        <end position="352"/>
    </location>
</feature>
<dbReference type="GO" id="GO:0051539">
    <property type="term" value="F:4 iron, 4 sulfur cluster binding"/>
    <property type="evidence" value="ECO:0007669"/>
    <property type="project" value="UniProtKB-UniRule"/>
</dbReference>
<evidence type="ECO:0000256" key="6">
    <source>
        <dbReference type="ARBA" id="ARBA00022982"/>
    </source>
</evidence>
<comment type="function">
    <text evidence="11">Accepts electrons from ETF and reduces ubiquinone.</text>
</comment>
<dbReference type="InterPro" id="IPR049398">
    <property type="entry name" value="ETF-QO/FixC_UQ-bd"/>
</dbReference>
<gene>
    <name evidence="15" type="ORF">OSB1V03_LOCUS2548</name>
</gene>
<keyword evidence="3 11" id="KW-0285">Flavoprotein</keyword>
<comment type="catalytic activity">
    <reaction evidence="11">
        <text>a ubiquinone + reduced [electron-transfer flavoprotein] = a ubiquinol + oxidized [electron-transfer flavoprotein] + H(+)</text>
        <dbReference type="Rhea" id="RHEA:24052"/>
        <dbReference type="Rhea" id="RHEA-COMP:9565"/>
        <dbReference type="Rhea" id="RHEA-COMP:9566"/>
        <dbReference type="Rhea" id="RHEA-COMP:10685"/>
        <dbReference type="Rhea" id="RHEA-COMP:10686"/>
        <dbReference type="ChEBI" id="CHEBI:15378"/>
        <dbReference type="ChEBI" id="CHEBI:16389"/>
        <dbReference type="ChEBI" id="CHEBI:17976"/>
        <dbReference type="ChEBI" id="CHEBI:57692"/>
        <dbReference type="ChEBI" id="CHEBI:58307"/>
        <dbReference type="EC" id="1.5.5.1"/>
    </reaction>
</comment>
<feature type="domain" description="FAD/NAD(P)-binding" evidence="13">
    <location>
        <begin position="54"/>
        <end position="136"/>
    </location>
</feature>
<dbReference type="InterPro" id="IPR040156">
    <property type="entry name" value="ETF-QO"/>
</dbReference>
<evidence type="ECO:0000256" key="4">
    <source>
        <dbReference type="ARBA" id="ARBA00022723"/>
    </source>
</evidence>
<dbReference type="InterPro" id="IPR007859">
    <property type="entry name" value="ETF-QO/FixX_C"/>
</dbReference>
<evidence type="ECO:0000256" key="10">
    <source>
        <dbReference type="ARBA" id="ARBA00023075"/>
    </source>
</evidence>
<evidence type="ECO:0000259" key="14">
    <source>
        <dbReference type="Pfam" id="PF21162"/>
    </source>
</evidence>
<dbReference type="PRINTS" id="PR00411">
    <property type="entry name" value="PNDRDTASEI"/>
</dbReference>
<dbReference type="EMBL" id="CAJPIZ010000915">
    <property type="protein sequence ID" value="CAG2102509.1"/>
    <property type="molecule type" value="Genomic_DNA"/>
</dbReference>
<dbReference type="Gene3D" id="3.30.9.90">
    <property type="match status" value="1"/>
</dbReference>
<dbReference type="PANTHER" id="PTHR10617:SF107">
    <property type="entry name" value="ELECTRON TRANSFER FLAVOPROTEIN-UBIQUINONE OXIDOREDUCTASE, MITOCHONDRIAL"/>
    <property type="match status" value="1"/>
</dbReference>
<comment type="cofactor">
    <cofactor evidence="11">
        <name>[4Fe-4S] cluster</name>
        <dbReference type="ChEBI" id="CHEBI:49883"/>
    </cofactor>
    <text evidence="11">Binds 1 [4Fe-4S] cluster.</text>
</comment>
<name>A0A7R9KFN6_9ACAR</name>
<dbReference type="PANTHER" id="PTHR10617">
    <property type="entry name" value="ELECTRON TRANSFER FLAVOPROTEIN-UBIQUINONE OXIDOREDUCTASE"/>
    <property type="match status" value="1"/>
</dbReference>
<dbReference type="OrthoDB" id="437331at2759"/>
<dbReference type="Gene3D" id="3.30.70.20">
    <property type="match status" value="1"/>
</dbReference>
<dbReference type="Pfam" id="PF21162">
    <property type="entry name" value="ETFQO_UQ-bd"/>
    <property type="match status" value="1"/>
</dbReference>
<dbReference type="GO" id="GO:0046872">
    <property type="term" value="F:metal ion binding"/>
    <property type="evidence" value="ECO:0007669"/>
    <property type="project" value="UniProtKB-KW"/>
</dbReference>
<dbReference type="Pfam" id="PF05187">
    <property type="entry name" value="Fer4_ETF_QO"/>
    <property type="match status" value="1"/>
</dbReference>
<feature type="non-terminal residue" evidence="15">
    <location>
        <position position="563"/>
    </location>
</feature>
<accession>A0A7R9KFN6</accession>
<feature type="non-terminal residue" evidence="15">
    <location>
        <position position="1"/>
    </location>
</feature>
<sequence length="563" mass="61593">HIYTTGTLQSTCECTLTSSPQRIQRSHPIHKTCGQLSAAAIGCGRMICLRQPQTVVIVGGGPAGLSAAIRLKQLANNNQKELRVTLVEKASQIGLHTLSGACIETKALDELIPDWRDRSAPINTPVTSDVFRFLTEKASIKIPVLPGMPVYNHGNYVVRLGQVVEWLGAQAEELGVDIYPGIPAAEILYDESGNVCGIATNDVGIKKDGSPKDSFERGMELRAKCTVFAEGCHGSLAKQLYKKFNLRDKCEPQSYGIGLKEVWETDPALHKPGRVEHTVGWPLDKDTYGGSFLYHLNEPQPLIAVGFVIGLDYQNPYLSPFKEFQRFKLHPTVRPYFDSPAAKRIAYGARALNEGGFQSIPKLTFPGGCLVGDSPGFLNMPKIKGTHNAMKSAMIAADTVYEAFAADKLHIGYEPKEYEQNLRNSWVWKELKAARNVRPSFHTKAGLYGGLAYTGLFYVGLRGLEPWTLKHGPPDHTSLKPAKQCAPIEYPKPDGKVTFDLLSSVALTGTNHEGDQPAHLTLMDDSVPVATNLAVYDGPEGRFCPAGVYEFVADETSPPVFEV</sequence>
<keyword evidence="7 11" id="KW-0560">Oxidoreductase</keyword>
<dbReference type="SUPFAM" id="SSF54862">
    <property type="entry name" value="4Fe-4S ferredoxins"/>
    <property type="match status" value="1"/>
</dbReference>
<dbReference type="EC" id="1.5.5.1" evidence="11"/>
<keyword evidence="10 11" id="KW-0830">Ubiquinone</keyword>
<evidence type="ECO:0000256" key="9">
    <source>
        <dbReference type="ARBA" id="ARBA00023014"/>
    </source>
</evidence>
<organism evidence="15">
    <name type="scientific">Medioppia subpectinata</name>
    <dbReference type="NCBI Taxonomy" id="1979941"/>
    <lineage>
        <taxon>Eukaryota</taxon>
        <taxon>Metazoa</taxon>
        <taxon>Ecdysozoa</taxon>
        <taxon>Arthropoda</taxon>
        <taxon>Chelicerata</taxon>
        <taxon>Arachnida</taxon>
        <taxon>Acari</taxon>
        <taxon>Acariformes</taxon>
        <taxon>Sarcoptiformes</taxon>
        <taxon>Oribatida</taxon>
        <taxon>Brachypylina</taxon>
        <taxon>Oppioidea</taxon>
        <taxon>Oppiidae</taxon>
        <taxon>Medioppia</taxon>
    </lineage>
</organism>
<keyword evidence="6 11" id="KW-0249">Electron transport</keyword>
<dbReference type="Gene3D" id="3.50.50.60">
    <property type="entry name" value="FAD/NAD(P)-binding domain"/>
    <property type="match status" value="1"/>
</dbReference>
<evidence type="ECO:0000313" key="16">
    <source>
        <dbReference type="Proteomes" id="UP000759131"/>
    </source>
</evidence>
<keyword evidence="2 11" id="KW-0813">Transport</keyword>
<evidence type="ECO:0000256" key="3">
    <source>
        <dbReference type="ARBA" id="ARBA00022630"/>
    </source>
</evidence>
<evidence type="ECO:0000256" key="1">
    <source>
        <dbReference type="ARBA" id="ARBA00001974"/>
    </source>
</evidence>
<keyword evidence="5 11" id="KW-0274">FAD</keyword>
<feature type="domain" description="ETF-QO/FixX C-terminal" evidence="12">
    <location>
        <begin position="495"/>
        <end position="556"/>
    </location>
</feature>
<dbReference type="Proteomes" id="UP000759131">
    <property type="component" value="Unassembled WGS sequence"/>
</dbReference>
<evidence type="ECO:0000313" key="15">
    <source>
        <dbReference type="EMBL" id="CAD7622079.1"/>
    </source>
</evidence>
<dbReference type="EMBL" id="OC855490">
    <property type="protein sequence ID" value="CAD7622079.1"/>
    <property type="molecule type" value="Genomic_DNA"/>
</dbReference>
<proteinExistence type="predicted"/>
<evidence type="ECO:0000256" key="8">
    <source>
        <dbReference type="ARBA" id="ARBA00023004"/>
    </source>
</evidence>
<evidence type="ECO:0000256" key="5">
    <source>
        <dbReference type="ARBA" id="ARBA00022827"/>
    </source>
</evidence>
<dbReference type="GO" id="GO:0004174">
    <property type="term" value="F:electron-transferring-flavoprotein dehydrogenase activity"/>
    <property type="evidence" value="ECO:0007669"/>
    <property type="project" value="UniProtKB-UniRule"/>
</dbReference>
<dbReference type="Pfam" id="PF07992">
    <property type="entry name" value="Pyr_redox_2"/>
    <property type="match status" value="1"/>
</dbReference>
<dbReference type="SUPFAM" id="SSF51905">
    <property type="entry name" value="FAD/NAD(P)-binding domain"/>
    <property type="match status" value="1"/>
</dbReference>
<keyword evidence="4 11" id="KW-0479">Metal-binding</keyword>